<dbReference type="Proteomes" id="UP000229574">
    <property type="component" value="Unassembled WGS sequence"/>
</dbReference>
<dbReference type="InterPro" id="IPR038718">
    <property type="entry name" value="SNF2-like_sf"/>
</dbReference>
<accession>A0A2H0X269</accession>
<dbReference type="Pfam" id="PF00271">
    <property type="entry name" value="Helicase_C"/>
    <property type="match status" value="1"/>
</dbReference>
<organism evidence="6 7">
    <name type="scientific">Candidatus Collierbacteria bacterium CG09_land_8_20_14_0_10_46_12</name>
    <dbReference type="NCBI Taxonomy" id="1974533"/>
    <lineage>
        <taxon>Bacteria</taxon>
        <taxon>Candidatus Collieribacteriota</taxon>
    </lineage>
</organism>
<feature type="domain" description="Helicase ATP-binding" evidence="4">
    <location>
        <begin position="605"/>
        <end position="761"/>
    </location>
</feature>
<reference evidence="7" key="1">
    <citation type="submission" date="2017-09" db="EMBL/GenBank/DDBJ databases">
        <title>Depth-based differentiation of microbial function through sediment-hosted aquifers and enrichment of novel symbionts in the deep terrestrial subsurface.</title>
        <authorList>
            <person name="Probst A.J."/>
            <person name="Ladd B."/>
            <person name="Jarett J.K."/>
            <person name="Geller-Mcgrath D.E."/>
            <person name="Sieber C.M.K."/>
            <person name="Emerson J.B."/>
            <person name="Anantharaman K."/>
            <person name="Thomas B.C."/>
            <person name="Malmstrom R."/>
            <person name="Stieglmeier M."/>
            <person name="Klingl A."/>
            <person name="Woyke T."/>
            <person name="Ryan C.M."/>
            <person name="Banfield J.F."/>
        </authorList>
    </citation>
    <scope>NUCLEOTIDE SEQUENCE [LARGE SCALE GENOMIC DNA]</scope>
</reference>
<evidence type="ECO:0000256" key="2">
    <source>
        <dbReference type="PROSITE-ProRule" id="PRU00325"/>
    </source>
</evidence>
<proteinExistence type="predicted"/>
<dbReference type="Pfam" id="PF04434">
    <property type="entry name" value="SWIM"/>
    <property type="match status" value="1"/>
</dbReference>
<dbReference type="InterPro" id="IPR049730">
    <property type="entry name" value="SNF2/RAD54-like_C"/>
</dbReference>
<evidence type="ECO:0000259" key="3">
    <source>
        <dbReference type="PROSITE" id="PS50966"/>
    </source>
</evidence>
<dbReference type="InterPro" id="IPR007527">
    <property type="entry name" value="Znf_SWIM"/>
</dbReference>
<dbReference type="InterPro" id="IPR001650">
    <property type="entry name" value="Helicase_C-like"/>
</dbReference>
<comment type="caution">
    <text evidence="6">The sequence shown here is derived from an EMBL/GenBank/DDBJ whole genome shotgun (WGS) entry which is preliminary data.</text>
</comment>
<evidence type="ECO:0000259" key="4">
    <source>
        <dbReference type="PROSITE" id="PS51192"/>
    </source>
</evidence>
<dbReference type="SMART" id="SM00490">
    <property type="entry name" value="HELICc"/>
    <property type="match status" value="1"/>
</dbReference>
<dbReference type="Pfam" id="PF00176">
    <property type="entry name" value="SNF2-rel_dom"/>
    <property type="match status" value="1"/>
</dbReference>
<dbReference type="Gene3D" id="3.40.50.300">
    <property type="entry name" value="P-loop containing nucleotide triphosphate hydrolases"/>
    <property type="match status" value="1"/>
</dbReference>
<keyword evidence="2" id="KW-0862">Zinc</keyword>
<dbReference type="SMART" id="SM00487">
    <property type="entry name" value="DEXDc"/>
    <property type="match status" value="1"/>
</dbReference>
<name>A0A2H0X269_9BACT</name>
<keyword evidence="2" id="KW-0863">Zinc-finger</keyword>
<dbReference type="PANTHER" id="PTHR10799">
    <property type="entry name" value="SNF2/RAD54 HELICASE FAMILY"/>
    <property type="match status" value="1"/>
</dbReference>
<dbReference type="InterPro" id="IPR000330">
    <property type="entry name" value="SNF2_N"/>
</dbReference>
<dbReference type="GO" id="GO:0008270">
    <property type="term" value="F:zinc ion binding"/>
    <property type="evidence" value="ECO:0007669"/>
    <property type="project" value="UniProtKB-KW"/>
</dbReference>
<keyword evidence="1" id="KW-0378">Hydrolase</keyword>
<dbReference type="GO" id="GO:0005524">
    <property type="term" value="F:ATP binding"/>
    <property type="evidence" value="ECO:0007669"/>
    <property type="project" value="InterPro"/>
</dbReference>
<gene>
    <name evidence="6" type="ORF">COT54_00185</name>
</gene>
<dbReference type="SUPFAM" id="SSF52540">
    <property type="entry name" value="P-loop containing nucleoside triphosphate hydrolases"/>
    <property type="match status" value="2"/>
</dbReference>
<sequence>MVKFELRDITRTVPHQIVQRAYGYVLHKIQIVRKEPGLIAAKVRGTELYDTIISQNDYGEYIQSCTCPYGAPCKHTVALAMQITTQSYLQRLIEMSPETVFTHGKQGTLLSNSWLSTITDEMNKLEGEVRSKQSSKIEKQLYYVLAENEAMGERYYDPKKIQLAIEVGTAERKIGQEGWTYNGTRSPRALFNSKSKYFTEIDKKILAILSSLIHGGYSALSWQSVGIDEFAITELLKYLQECSLVFWQMGKIGRSEQRVPIKLAMPTTLALELSENENGWKLIPKTSEPIRIKTVFDYEPLVVLSEANEIIPVTNRIPSNLLRTILMQNTIPTSLANDPRMLETLLKMQKYIPIILPPELLAKIQIGTPTPQLLLSAVTKSSWHPTVKVTYAKQSIDPSLDTSQYVAGEGGSIWERDRDVEQGFVQDFLSKYPQEIIDWEEINRLVVELPSEWEILIEKEEITKVGREAMEAKFENASGINWLDITGEIKIDEEKYSLAEMILAGAGSERIVTLRGKSHLIDESLFKQFQKLSTLADKSGVIKLNRTQIGIVDDLEMLDVSKLHSSWQKTLKAVREFDGIKKLPKIKGVVAKLRPYQVHGVSFLNYLRELDFGGILADDMGLGKTVQAIAMLTKYKAENGKMKVLIVSPTSVVANWESELKKFTPQMKISTYVGTPRILPKKNLEIVLSSYAIIRRDVDTLKTIKWDYLILDEAQYTKNFVSQTARAARAIHAKHRLCLTGTPIENNLSELYSQLEFLNPGMLGTIEEFRKNIAIPVEKRQDAQVSLHLQKLIKPFILRRTKDQVLTELPAKTEQVMTLEMGTKQKEFYETLRQYYQARILKLVDEQGVGRSQFQILEALLRLRQTCCDPRLVKPREHAGSVKLDEIVRVCGELISEGHKVLLFSQFTTMIALIEKEFKKNKIKFQTLTGQTKVTERTKLIENFQTTDEPLVFLLSLKAGGIGINLTAADYVIHYDPWWNPAVETQATDRAHRIGQKKAVTVYKMVVKDSIEEKILSLQQKKKDLIDRVIVGGKVGKELSLADLEYLLG</sequence>
<feature type="domain" description="Helicase C-terminal" evidence="5">
    <location>
        <begin position="883"/>
        <end position="1045"/>
    </location>
</feature>
<protein>
    <recommendedName>
        <fullName evidence="8">Helicase SNF2</fullName>
    </recommendedName>
</protein>
<evidence type="ECO:0000256" key="1">
    <source>
        <dbReference type="ARBA" id="ARBA00022801"/>
    </source>
</evidence>
<dbReference type="PROSITE" id="PS50966">
    <property type="entry name" value="ZF_SWIM"/>
    <property type="match status" value="1"/>
</dbReference>
<dbReference type="InterPro" id="IPR027417">
    <property type="entry name" value="P-loop_NTPase"/>
</dbReference>
<dbReference type="PROSITE" id="PS51192">
    <property type="entry name" value="HELICASE_ATP_BIND_1"/>
    <property type="match status" value="1"/>
</dbReference>
<feature type="domain" description="SWIM-type" evidence="3">
    <location>
        <begin position="49"/>
        <end position="84"/>
    </location>
</feature>
<evidence type="ECO:0008006" key="8">
    <source>
        <dbReference type="Google" id="ProtNLM"/>
    </source>
</evidence>
<dbReference type="CDD" id="cd18793">
    <property type="entry name" value="SF2_C_SNF"/>
    <property type="match status" value="1"/>
</dbReference>
<dbReference type="PROSITE" id="PS51194">
    <property type="entry name" value="HELICASE_CTER"/>
    <property type="match status" value="1"/>
</dbReference>
<dbReference type="GO" id="GO:0016787">
    <property type="term" value="F:hydrolase activity"/>
    <property type="evidence" value="ECO:0007669"/>
    <property type="project" value="UniProtKB-KW"/>
</dbReference>
<dbReference type="EMBL" id="PEYY01000007">
    <property type="protein sequence ID" value="PIS18268.1"/>
    <property type="molecule type" value="Genomic_DNA"/>
</dbReference>
<evidence type="ECO:0000313" key="7">
    <source>
        <dbReference type="Proteomes" id="UP000229574"/>
    </source>
</evidence>
<evidence type="ECO:0000259" key="5">
    <source>
        <dbReference type="PROSITE" id="PS51194"/>
    </source>
</evidence>
<dbReference type="Gene3D" id="3.40.50.10810">
    <property type="entry name" value="Tandem AAA-ATPase domain"/>
    <property type="match status" value="1"/>
</dbReference>
<evidence type="ECO:0000313" key="6">
    <source>
        <dbReference type="EMBL" id="PIS18268.1"/>
    </source>
</evidence>
<keyword evidence="2" id="KW-0479">Metal-binding</keyword>
<dbReference type="InterPro" id="IPR014001">
    <property type="entry name" value="Helicase_ATP-bd"/>
</dbReference>
<dbReference type="AlphaFoldDB" id="A0A2H0X269"/>